<reference evidence="2" key="1">
    <citation type="submission" date="2016-03" db="EMBL/GenBank/DDBJ databases">
        <authorList>
            <person name="Ploux O."/>
        </authorList>
    </citation>
    <scope>NUCLEOTIDE SEQUENCE [LARGE SCALE GENOMIC DNA]</scope>
    <source>
        <strain evidence="2">UK7</strain>
    </source>
</reference>
<dbReference type="PANTHER" id="PTHR35332">
    <property type="entry name" value="REGULATION OF ENOLASE PROTEIN 1"/>
    <property type="match status" value="1"/>
</dbReference>
<dbReference type="InterPro" id="IPR009784">
    <property type="entry name" value="DUF1349"/>
</dbReference>
<dbReference type="Proteomes" id="UP000178129">
    <property type="component" value="Unassembled WGS sequence"/>
</dbReference>
<dbReference type="EMBL" id="FJUW01000021">
    <property type="protein sequence ID" value="CZT01130.1"/>
    <property type="molecule type" value="Genomic_DNA"/>
</dbReference>
<gene>
    <name evidence="1" type="ORF">RCO7_02772</name>
</gene>
<dbReference type="PANTHER" id="PTHR35332:SF2">
    <property type="entry name" value="REGULATION OF ENOLASE PROTEIN 1"/>
    <property type="match status" value="1"/>
</dbReference>
<keyword evidence="2" id="KW-1185">Reference proteome</keyword>
<evidence type="ECO:0000313" key="2">
    <source>
        <dbReference type="Proteomes" id="UP000178129"/>
    </source>
</evidence>
<comment type="caution">
    <text evidence="1">The sequence shown here is derived from an EMBL/GenBank/DDBJ whole genome shotgun (WGS) entry which is preliminary data.</text>
</comment>
<accession>A0A1E1KSW1</accession>
<dbReference type="Gene3D" id="2.60.120.200">
    <property type="match status" value="1"/>
</dbReference>
<dbReference type="AlphaFoldDB" id="A0A1E1KSW1"/>
<name>A0A1E1KSW1_9HELO</name>
<dbReference type="InParanoid" id="A0A1E1KSW1"/>
<evidence type="ECO:0000313" key="1">
    <source>
        <dbReference type="EMBL" id="CZT01130.1"/>
    </source>
</evidence>
<proteinExistence type="predicted"/>
<dbReference type="Pfam" id="PF07081">
    <property type="entry name" value="DUF1349"/>
    <property type="match status" value="1"/>
</dbReference>
<sequence length="235" mass="26090">MSSLIPFQTFPPSLNLTTPSPRTTSFSLSPDPSYATDIWRKPTNPISNPTDPIFTFNAPIIYKSIPLSKFKRARVTFEATYQTLFDQGGLILVLPSENGTSGVEDIAETSKWMKTGIEFVENKAWVGTVGCDRWADWSLADAGIRDGKGEGRKVVTIELEREKDNGTLWVYAIGEDGGRTPLREITWILSPQGNGGSPDREAWVGLYAATPILEGRDKNGALCVEFRDWELELEE</sequence>
<organism evidence="1 2">
    <name type="scientific">Rhynchosporium graminicola</name>
    <dbReference type="NCBI Taxonomy" id="2792576"/>
    <lineage>
        <taxon>Eukaryota</taxon>
        <taxon>Fungi</taxon>
        <taxon>Dikarya</taxon>
        <taxon>Ascomycota</taxon>
        <taxon>Pezizomycotina</taxon>
        <taxon>Leotiomycetes</taxon>
        <taxon>Helotiales</taxon>
        <taxon>Ploettnerulaceae</taxon>
        <taxon>Rhynchosporium</taxon>
    </lineage>
</organism>
<dbReference type="STRING" id="914237.A0A1E1KSW1"/>
<protein>
    <submittedName>
        <fullName evidence="1">Uncharacterized protein</fullName>
    </submittedName>
</protein>